<evidence type="ECO:0000259" key="3">
    <source>
        <dbReference type="Pfam" id="PF13962"/>
    </source>
</evidence>
<feature type="compositionally biased region" description="Basic and acidic residues" evidence="1">
    <location>
        <begin position="147"/>
        <end position="161"/>
    </location>
</feature>
<feature type="transmembrane region" description="Helical" evidence="2">
    <location>
        <begin position="19"/>
        <end position="38"/>
    </location>
</feature>
<dbReference type="PANTHER" id="PTHR24177:SF380">
    <property type="entry name" value="OS06G0294200 PROTEIN"/>
    <property type="match status" value="1"/>
</dbReference>
<feature type="domain" description="PGG" evidence="3">
    <location>
        <begin position="17"/>
        <end position="90"/>
    </location>
</feature>
<sequence length="335" mass="36488">MAEGGEGVEESMEFLLKKYLLLLATLVATVTYAVGLNLPGGSWAEDSPGRRQVAGDSILRQTSYRRYIVFYCFNAFSFAASLVVGLLVLVHRPAQGRPQVPARPRADGDGGRPARPRRGLRRRHQPRQVHHRLRRSRAGVRRRRLRGREDPVAAPHAHPDHPGGGGGGGENGAQRARDPAGARHLRGDRRVRGRAEPARRLLAEHGGGPPLRRRARAAAPPPRALQGLLLLQHHRLHRVPARHHARRGPQEARHPEEVPEACPGEGRCPVWLHPHGAPGPGGATPPGAAGTASTPSMFSPWLPQWLPAFSSHGFLSAKKATTPAEMMMGQNTMMM</sequence>
<feature type="region of interest" description="Disordered" evidence="1">
    <location>
        <begin position="240"/>
        <end position="261"/>
    </location>
</feature>
<evidence type="ECO:0000313" key="4">
    <source>
        <dbReference type="EMBL" id="KAG2558906.1"/>
    </source>
</evidence>
<dbReference type="Pfam" id="PF13962">
    <property type="entry name" value="PGG"/>
    <property type="match status" value="1"/>
</dbReference>
<protein>
    <recommendedName>
        <fullName evidence="3">PGG domain-containing protein</fullName>
    </recommendedName>
</protein>
<dbReference type="GO" id="GO:0016020">
    <property type="term" value="C:membrane"/>
    <property type="evidence" value="ECO:0007669"/>
    <property type="project" value="TreeGrafter"/>
</dbReference>
<feature type="compositionally biased region" description="Basic and acidic residues" evidence="1">
    <location>
        <begin position="248"/>
        <end position="257"/>
    </location>
</feature>
<feature type="compositionally biased region" description="Basic residues" evidence="1">
    <location>
        <begin position="114"/>
        <end position="146"/>
    </location>
</feature>
<keyword evidence="2" id="KW-0812">Transmembrane</keyword>
<keyword evidence="5" id="KW-1185">Reference proteome</keyword>
<dbReference type="PANTHER" id="PTHR24177">
    <property type="entry name" value="CASKIN"/>
    <property type="match status" value="1"/>
</dbReference>
<dbReference type="EMBL" id="CM029052">
    <property type="protein sequence ID" value="KAG2558906.1"/>
    <property type="molecule type" value="Genomic_DNA"/>
</dbReference>
<feature type="compositionally biased region" description="Basic and acidic residues" evidence="1">
    <location>
        <begin position="188"/>
        <end position="203"/>
    </location>
</feature>
<dbReference type="AlphaFoldDB" id="A0A8T0PIB2"/>
<feature type="transmembrane region" description="Helical" evidence="2">
    <location>
        <begin position="68"/>
        <end position="90"/>
    </location>
</feature>
<dbReference type="InterPro" id="IPR026961">
    <property type="entry name" value="PGG_dom"/>
</dbReference>
<evidence type="ECO:0000256" key="1">
    <source>
        <dbReference type="SAM" id="MobiDB-lite"/>
    </source>
</evidence>
<organism evidence="4 5">
    <name type="scientific">Panicum virgatum</name>
    <name type="common">Blackwell switchgrass</name>
    <dbReference type="NCBI Taxonomy" id="38727"/>
    <lineage>
        <taxon>Eukaryota</taxon>
        <taxon>Viridiplantae</taxon>
        <taxon>Streptophyta</taxon>
        <taxon>Embryophyta</taxon>
        <taxon>Tracheophyta</taxon>
        <taxon>Spermatophyta</taxon>
        <taxon>Magnoliopsida</taxon>
        <taxon>Liliopsida</taxon>
        <taxon>Poales</taxon>
        <taxon>Poaceae</taxon>
        <taxon>PACMAD clade</taxon>
        <taxon>Panicoideae</taxon>
        <taxon>Panicodae</taxon>
        <taxon>Paniceae</taxon>
        <taxon>Panicinae</taxon>
        <taxon>Panicum</taxon>
        <taxon>Panicum sect. Hiantes</taxon>
    </lineage>
</organism>
<accession>A0A8T0PIB2</accession>
<keyword evidence="2" id="KW-0472">Membrane</keyword>
<evidence type="ECO:0000256" key="2">
    <source>
        <dbReference type="SAM" id="Phobius"/>
    </source>
</evidence>
<feature type="region of interest" description="Disordered" evidence="1">
    <location>
        <begin position="96"/>
        <end position="215"/>
    </location>
</feature>
<feature type="compositionally biased region" description="Gly residues" evidence="1">
    <location>
        <begin position="162"/>
        <end position="171"/>
    </location>
</feature>
<keyword evidence="2" id="KW-1133">Transmembrane helix</keyword>
<evidence type="ECO:0000313" key="5">
    <source>
        <dbReference type="Proteomes" id="UP000823388"/>
    </source>
</evidence>
<dbReference type="Proteomes" id="UP000823388">
    <property type="component" value="Chromosome 8N"/>
</dbReference>
<proteinExistence type="predicted"/>
<name>A0A8T0PIB2_PANVG</name>
<comment type="caution">
    <text evidence="4">The sequence shown here is derived from an EMBL/GenBank/DDBJ whole genome shotgun (WGS) entry which is preliminary data.</text>
</comment>
<gene>
    <name evidence="4" type="ORF">PVAP13_8NG329900</name>
</gene>
<reference evidence="4" key="1">
    <citation type="submission" date="2020-05" db="EMBL/GenBank/DDBJ databases">
        <title>WGS assembly of Panicum virgatum.</title>
        <authorList>
            <person name="Lovell J.T."/>
            <person name="Jenkins J."/>
            <person name="Shu S."/>
            <person name="Juenger T.E."/>
            <person name="Schmutz J."/>
        </authorList>
    </citation>
    <scope>NUCLEOTIDE SEQUENCE</scope>
    <source>
        <strain evidence="4">AP13</strain>
    </source>
</reference>